<organism evidence="1">
    <name type="scientific">Siphoviridae sp. ctJyX12</name>
    <dbReference type="NCBI Taxonomy" id="2827840"/>
    <lineage>
        <taxon>Viruses</taxon>
        <taxon>Duplodnaviria</taxon>
        <taxon>Heunggongvirae</taxon>
        <taxon>Uroviricota</taxon>
        <taxon>Caudoviricetes</taxon>
    </lineage>
</organism>
<accession>A0A8S5SPP6</accession>
<sequence length="282" mass="30535">MANTNFIPEIWSASILENFHNQAVLTGLTNREYEGELSSGSKIHIPGIVEVKVKDYKTGVLPAPSGGGKQPRTTAPDSIADTGIEMAIDQEKSFDFLVDDIDRAQSGKSFDEYTKSAALGLVEDAETFLTTLLSTQGTAVTGLASPTNWVTAYDIVRALRKKLTTQKTPHADRALLVNAEFESCLLADGSKVTAFDKSNTTEGLREAIIGRLLGFDVVVSSWMDESKPMAVAFHKPSVAYVSQIVETESMRSENSFADRVRGLHVYGGKVLRPSAVQVFKGA</sequence>
<dbReference type="Pfam" id="PF25209">
    <property type="entry name" value="Phage_capsid_4"/>
    <property type="match status" value="1"/>
</dbReference>
<reference evidence="1" key="1">
    <citation type="journal article" date="2021" name="Proc. Natl. Acad. Sci. U.S.A.">
        <title>A Catalog of Tens of Thousands of Viruses from Human Metagenomes Reveals Hidden Associations with Chronic Diseases.</title>
        <authorList>
            <person name="Tisza M.J."/>
            <person name="Buck C.B."/>
        </authorList>
    </citation>
    <scope>NUCLEOTIDE SEQUENCE</scope>
    <source>
        <strain evidence="1">CtJyX12</strain>
    </source>
</reference>
<proteinExistence type="predicted"/>
<protein>
    <submittedName>
        <fullName evidence="1">Major capsid protein</fullName>
    </submittedName>
</protein>
<evidence type="ECO:0000313" key="1">
    <source>
        <dbReference type="EMBL" id="DAF53029.1"/>
    </source>
</evidence>
<name>A0A8S5SPP6_9CAUD</name>
<dbReference type="EMBL" id="BK032646">
    <property type="protein sequence ID" value="DAF53029.1"/>
    <property type="molecule type" value="Genomic_DNA"/>
</dbReference>